<organism evidence="2 3">
    <name type="scientific">Ilex paraguariensis</name>
    <name type="common">yerba mate</name>
    <dbReference type="NCBI Taxonomy" id="185542"/>
    <lineage>
        <taxon>Eukaryota</taxon>
        <taxon>Viridiplantae</taxon>
        <taxon>Streptophyta</taxon>
        <taxon>Embryophyta</taxon>
        <taxon>Tracheophyta</taxon>
        <taxon>Spermatophyta</taxon>
        <taxon>Magnoliopsida</taxon>
        <taxon>eudicotyledons</taxon>
        <taxon>Gunneridae</taxon>
        <taxon>Pentapetalae</taxon>
        <taxon>asterids</taxon>
        <taxon>campanulids</taxon>
        <taxon>Aquifoliales</taxon>
        <taxon>Aquifoliaceae</taxon>
        <taxon>Ilex</taxon>
    </lineage>
</organism>
<protein>
    <submittedName>
        <fullName evidence="2">Uncharacterized protein</fullName>
    </submittedName>
</protein>
<reference evidence="2 3" key="1">
    <citation type="submission" date="2024-02" db="EMBL/GenBank/DDBJ databases">
        <authorList>
            <person name="Vignale AGUSTIN F."/>
            <person name="Sosa J E."/>
            <person name="Modenutti C."/>
        </authorList>
    </citation>
    <scope>NUCLEOTIDE SEQUENCE [LARGE SCALE GENOMIC DNA]</scope>
</reference>
<keyword evidence="3" id="KW-1185">Reference proteome</keyword>
<feature type="compositionally biased region" description="Basic and acidic residues" evidence="1">
    <location>
        <begin position="155"/>
        <end position="168"/>
    </location>
</feature>
<feature type="compositionally biased region" description="Basic and acidic residues" evidence="1">
    <location>
        <begin position="120"/>
        <end position="138"/>
    </location>
</feature>
<evidence type="ECO:0000313" key="2">
    <source>
        <dbReference type="EMBL" id="CAK9144547.1"/>
    </source>
</evidence>
<name>A0ABC8RIC6_9AQUA</name>
<proteinExistence type="predicted"/>
<dbReference type="EMBL" id="CAUOFW020001402">
    <property type="protein sequence ID" value="CAK9144547.1"/>
    <property type="molecule type" value="Genomic_DNA"/>
</dbReference>
<dbReference type="Proteomes" id="UP001642360">
    <property type="component" value="Unassembled WGS sequence"/>
</dbReference>
<dbReference type="PANTHER" id="PTHR34810">
    <property type="entry name" value="DNA-BINDING PROTEIN BIN4"/>
    <property type="match status" value="1"/>
</dbReference>
<dbReference type="PANTHER" id="PTHR34810:SF1">
    <property type="entry name" value="DNA-BINDING PROTEIN BIN4"/>
    <property type="match status" value="1"/>
</dbReference>
<sequence>MSSSRETSPDWLRCFQAPTQSALSLSSASQSPPEDNPVSEGLPKETSHSSEKNNSQDTGESPVDNTLKAKSPSKSKNKKADLTRSRKRGKETKKNENIDSFPCSNIFLLGNAAGNGVDGEVSKKETSVKTTKPHETKHPVWTLSSDSESSPDSISVREHNSHHEELSAHEIGGQSPLKEASKVKSPKKQLKTEDHIPRKRQKLNSHMNKEGMKAEFTGLRFLDDSEPKYKGNDGEMEVVEDEITEKHIGPYVSSSRLPLVLSEKVQRSKALVECEGESIDLSGDVGAVGWIIISDNQSGNQEMLLDLKGRCFSCNSARSYRFANDL</sequence>
<dbReference type="InterPro" id="IPR033246">
    <property type="entry name" value="BIN4"/>
</dbReference>
<evidence type="ECO:0000256" key="1">
    <source>
        <dbReference type="SAM" id="MobiDB-lite"/>
    </source>
</evidence>
<accession>A0ABC8RIC6</accession>
<comment type="caution">
    <text evidence="2">The sequence shown here is derived from an EMBL/GenBank/DDBJ whole genome shotgun (WGS) entry which is preliminary data.</text>
</comment>
<dbReference type="AlphaFoldDB" id="A0ABC8RIC6"/>
<gene>
    <name evidence="2" type="ORF">ILEXP_LOCUS12296</name>
</gene>
<feature type="region of interest" description="Disordered" evidence="1">
    <location>
        <begin position="1"/>
        <end position="194"/>
    </location>
</feature>
<evidence type="ECO:0000313" key="3">
    <source>
        <dbReference type="Proteomes" id="UP001642360"/>
    </source>
</evidence>
<feature type="compositionally biased region" description="Low complexity" evidence="1">
    <location>
        <begin position="20"/>
        <end position="33"/>
    </location>
</feature>
<feature type="compositionally biased region" description="Low complexity" evidence="1">
    <location>
        <begin position="144"/>
        <end position="154"/>
    </location>
</feature>
<feature type="compositionally biased region" description="Basic and acidic residues" evidence="1">
    <location>
        <begin position="42"/>
        <end position="51"/>
    </location>
</feature>